<accession>A0A2P2P541</accession>
<evidence type="ECO:0000313" key="2">
    <source>
        <dbReference type="EMBL" id="MBX49858.1"/>
    </source>
</evidence>
<feature type="signal peptide" evidence="1">
    <location>
        <begin position="1"/>
        <end position="20"/>
    </location>
</feature>
<dbReference type="EMBL" id="GGEC01069374">
    <property type="protein sequence ID" value="MBX49858.1"/>
    <property type="molecule type" value="Transcribed_RNA"/>
</dbReference>
<feature type="chain" id="PRO_5015131764" evidence="1">
    <location>
        <begin position="21"/>
        <end position="57"/>
    </location>
</feature>
<name>A0A2P2P541_RHIMU</name>
<reference evidence="2" key="1">
    <citation type="submission" date="2018-02" db="EMBL/GenBank/DDBJ databases">
        <title>Rhizophora mucronata_Transcriptome.</title>
        <authorList>
            <person name="Meera S.P."/>
            <person name="Sreeshan A."/>
            <person name="Augustine A."/>
        </authorList>
    </citation>
    <scope>NUCLEOTIDE SEQUENCE</scope>
    <source>
        <tissue evidence="2">Leaf</tissue>
    </source>
</reference>
<dbReference type="AlphaFoldDB" id="A0A2P2P541"/>
<evidence type="ECO:0000256" key="1">
    <source>
        <dbReference type="SAM" id="SignalP"/>
    </source>
</evidence>
<protein>
    <submittedName>
        <fullName evidence="2">Uncharacterized protein MANES_07G003200</fullName>
    </submittedName>
</protein>
<organism evidence="2">
    <name type="scientific">Rhizophora mucronata</name>
    <name type="common">Asiatic mangrove</name>
    <dbReference type="NCBI Taxonomy" id="61149"/>
    <lineage>
        <taxon>Eukaryota</taxon>
        <taxon>Viridiplantae</taxon>
        <taxon>Streptophyta</taxon>
        <taxon>Embryophyta</taxon>
        <taxon>Tracheophyta</taxon>
        <taxon>Spermatophyta</taxon>
        <taxon>Magnoliopsida</taxon>
        <taxon>eudicotyledons</taxon>
        <taxon>Gunneridae</taxon>
        <taxon>Pentapetalae</taxon>
        <taxon>rosids</taxon>
        <taxon>fabids</taxon>
        <taxon>Malpighiales</taxon>
        <taxon>Rhizophoraceae</taxon>
        <taxon>Rhizophora</taxon>
    </lineage>
</organism>
<keyword evidence="1" id="KW-0732">Signal</keyword>
<proteinExistence type="predicted"/>
<sequence>MGQNIYLIYGIFVLMRLSSGLQSTSSRAFCEKRKIMNSALQFHIFSTAYLDICRLLA</sequence>